<evidence type="ECO:0000313" key="2">
    <source>
        <dbReference type="Proteomes" id="UP001061991"/>
    </source>
</evidence>
<organism evidence="1 2">
    <name type="scientific">Phyllobacterium zundukense</name>
    <dbReference type="NCBI Taxonomy" id="1867719"/>
    <lineage>
        <taxon>Bacteria</taxon>
        <taxon>Pseudomonadati</taxon>
        <taxon>Pseudomonadota</taxon>
        <taxon>Alphaproteobacteria</taxon>
        <taxon>Hyphomicrobiales</taxon>
        <taxon>Phyllobacteriaceae</taxon>
        <taxon>Phyllobacterium</taxon>
    </lineage>
</organism>
<protein>
    <submittedName>
        <fullName evidence="1">Uncharacterized protein</fullName>
    </submittedName>
</protein>
<sequence length="68" mass="7395">MAAEAVDEAKQPIAKATEQAPASNFSLLVKRIPKALPFMVAPRDLPQNSPKALHAIRTHPQPLVEITE</sequence>
<reference evidence="1" key="1">
    <citation type="submission" date="2022-09" db="EMBL/GenBank/DDBJ databases">
        <title>Interaction between co-microsymbionts with complementary sets of symbiotic genes in legume-rhizobium systems.</title>
        <authorList>
            <person name="Safronova V."/>
            <person name="Sazanova A."/>
            <person name="Afonin A."/>
            <person name="Chirak E."/>
        </authorList>
    </citation>
    <scope>NUCLEOTIDE SEQUENCE</scope>
    <source>
        <strain evidence="1">A18/3m</strain>
    </source>
</reference>
<evidence type="ECO:0000313" key="1">
    <source>
        <dbReference type="EMBL" id="UXN60042.1"/>
    </source>
</evidence>
<accession>A0ACD4D2H0</accession>
<proteinExistence type="predicted"/>
<name>A0ACD4D2H0_9HYPH</name>
<keyword evidence="2" id="KW-1185">Reference proteome</keyword>
<gene>
    <name evidence="1" type="ORF">N8E88_26435</name>
</gene>
<dbReference type="EMBL" id="CP104973">
    <property type="protein sequence ID" value="UXN60042.1"/>
    <property type="molecule type" value="Genomic_DNA"/>
</dbReference>
<dbReference type="Proteomes" id="UP001061991">
    <property type="component" value="Chromosome"/>
</dbReference>